<dbReference type="RefSeq" id="WP_188201901.1">
    <property type="nucleotide sequence ID" value="NZ_LR881183.1"/>
</dbReference>
<dbReference type="GeneID" id="58918637"/>
<sequence length="149" mass="16142">MGAVEKGAVVLLFLVLFGMGATPVTGTIAGPTYDVVLSDNGPTFYDNTVVGEWPNYYPFEMKGRVESYSTSWYSGSGASHIAVIVLGTYDLDYASAKLTNTAGYSLYRTYSSATFTANFYYPFLDDADGGPSSTLTMRWHYKFLGGGGY</sequence>
<gene>
    <name evidence="1" type="ORF">TIRI35C_0896</name>
</gene>
<dbReference type="KEGG" id="tcq:TIRI35C_0896"/>
<evidence type="ECO:0000313" key="1">
    <source>
        <dbReference type="EMBL" id="CAD5244050.1"/>
    </source>
</evidence>
<dbReference type="Proteomes" id="UP000516304">
    <property type="component" value="Chromosome TIRI35C"/>
</dbReference>
<evidence type="ECO:0000313" key="2">
    <source>
        <dbReference type="Proteomes" id="UP000516304"/>
    </source>
</evidence>
<dbReference type="EMBL" id="LR881183">
    <property type="protein sequence ID" value="CAD5244050.1"/>
    <property type="molecule type" value="Genomic_DNA"/>
</dbReference>
<name>A0A7G2D6L6_9EURY</name>
<accession>A0A7G2D6L6</accession>
<proteinExistence type="predicted"/>
<keyword evidence="2" id="KW-1185">Reference proteome</keyword>
<protein>
    <submittedName>
        <fullName evidence="1">Uncharacterized protein</fullName>
    </submittedName>
</protein>
<dbReference type="AlphaFoldDB" id="A0A7G2D6L6"/>
<organism evidence="1 2">
    <name type="scientific">Thermococcus camini</name>
    <dbReference type="NCBI Taxonomy" id="2016373"/>
    <lineage>
        <taxon>Archaea</taxon>
        <taxon>Methanobacteriati</taxon>
        <taxon>Methanobacteriota</taxon>
        <taxon>Thermococci</taxon>
        <taxon>Thermococcales</taxon>
        <taxon>Thermococcaceae</taxon>
        <taxon>Thermococcus</taxon>
    </lineage>
</organism>
<reference evidence="1 2" key="1">
    <citation type="submission" date="2020-09" db="EMBL/GenBank/DDBJ databases">
        <authorList>
            <person name="Courtine D."/>
        </authorList>
    </citation>
    <scope>NUCLEOTIDE SEQUENCE [LARGE SCALE GENOMIC DNA]</scope>
    <source>
        <strain evidence="1 2">IRI35c</strain>
    </source>
</reference>